<evidence type="ECO:0000256" key="7">
    <source>
        <dbReference type="ARBA" id="ARBA00023136"/>
    </source>
</evidence>
<feature type="transmembrane region" description="Helical" evidence="12">
    <location>
        <begin position="118"/>
        <end position="138"/>
    </location>
</feature>
<evidence type="ECO:0000256" key="9">
    <source>
        <dbReference type="ARBA" id="ARBA00023303"/>
    </source>
</evidence>
<dbReference type="Gene3D" id="1.10.510.10">
    <property type="entry name" value="Transferase(Phosphotransferase) domain 1"/>
    <property type="match status" value="1"/>
</dbReference>
<dbReference type="Proteomes" id="UP000327085">
    <property type="component" value="Chromosome 2"/>
</dbReference>
<dbReference type="SUPFAM" id="SSF51206">
    <property type="entry name" value="cAMP-binding domain-like"/>
    <property type="match status" value="1"/>
</dbReference>
<evidence type="ECO:0000256" key="1">
    <source>
        <dbReference type="ARBA" id="ARBA00004141"/>
    </source>
</evidence>
<dbReference type="OMA" id="ICWHDAC"/>
<dbReference type="Pfam" id="PF00027">
    <property type="entry name" value="cNMP_binding"/>
    <property type="match status" value="1"/>
</dbReference>
<evidence type="ECO:0000256" key="3">
    <source>
        <dbReference type="ARBA" id="ARBA00022448"/>
    </source>
</evidence>
<feature type="transmembrane region" description="Helical" evidence="12">
    <location>
        <begin position="379"/>
        <end position="397"/>
    </location>
</feature>
<feature type="transmembrane region" description="Helical" evidence="12">
    <location>
        <begin position="255"/>
        <end position="276"/>
    </location>
</feature>
<dbReference type="Pfam" id="PF00520">
    <property type="entry name" value="Ion_trans"/>
    <property type="match status" value="1"/>
</dbReference>
<feature type="transmembrane region" description="Helical" evidence="12">
    <location>
        <begin position="79"/>
        <end position="97"/>
    </location>
</feature>
<dbReference type="Gene3D" id="3.30.200.20">
    <property type="entry name" value="Phosphorylase Kinase, domain 1"/>
    <property type="match status" value="1"/>
</dbReference>
<gene>
    <name evidence="15" type="ORF">ALMOND_2B013457</name>
</gene>
<dbReference type="Gene3D" id="1.10.287.70">
    <property type="match status" value="1"/>
</dbReference>
<feature type="transmembrane region" description="Helical" evidence="12">
    <location>
        <begin position="214"/>
        <end position="235"/>
    </location>
</feature>
<dbReference type="AlphaFoldDB" id="A0A5E4E9E9"/>
<evidence type="ECO:0000259" key="13">
    <source>
        <dbReference type="PROSITE" id="PS50011"/>
    </source>
</evidence>
<name>A0A5E4E9E9_PRUDU</name>
<evidence type="ECO:0000313" key="15">
    <source>
        <dbReference type="EMBL" id="VVA12354.1"/>
    </source>
</evidence>
<dbReference type="PANTHER" id="PTHR45651">
    <property type="entry name" value="CYCLIC NUCLEOTIDE-GATED ION CHANNEL 15-RELATED-RELATED"/>
    <property type="match status" value="1"/>
</dbReference>
<dbReference type="InterPro" id="IPR005821">
    <property type="entry name" value="Ion_trans_dom"/>
</dbReference>
<dbReference type="InterPro" id="IPR000719">
    <property type="entry name" value="Prot_kinase_dom"/>
</dbReference>
<dbReference type="GO" id="GO:0005524">
    <property type="term" value="F:ATP binding"/>
    <property type="evidence" value="ECO:0007669"/>
    <property type="project" value="UniProtKB-UniRule"/>
</dbReference>
<feature type="domain" description="Protein kinase" evidence="13">
    <location>
        <begin position="628"/>
        <end position="956"/>
    </location>
</feature>
<dbReference type="InterPro" id="IPR014710">
    <property type="entry name" value="RmlC-like_jellyroll"/>
</dbReference>
<comment type="similarity">
    <text evidence="2">Belongs to the cyclic nucleotide-gated cation channel (TC 1.A.1.5) family.</text>
</comment>
<dbReference type="InParanoid" id="A0A5E4E9E9"/>
<dbReference type="InterPro" id="IPR001245">
    <property type="entry name" value="Ser-Thr/Tyr_kinase_cat_dom"/>
</dbReference>
<dbReference type="EMBL" id="CABIKO010000005">
    <property type="protein sequence ID" value="VVA12354.1"/>
    <property type="molecule type" value="Genomic_DNA"/>
</dbReference>
<keyword evidence="6" id="KW-0406">Ion transport</keyword>
<reference evidence="16" key="1">
    <citation type="journal article" date="2020" name="Plant J.">
        <title>Transposons played a major role in the diversification between the closely related almond and peach genomes: results from the almond genome sequence.</title>
        <authorList>
            <person name="Alioto T."/>
            <person name="Alexiou K.G."/>
            <person name="Bardil A."/>
            <person name="Barteri F."/>
            <person name="Castanera R."/>
            <person name="Cruz F."/>
            <person name="Dhingra A."/>
            <person name="Duval H."/>
            <person name="Fernandez I Marti A."/>
            <person name="Frias L."/>
            <person name="Galan B."/>
            <person name="Garcia J.L."/>
            <person name="Howad W."/>
            <person name="Gomez-Garrido J."/>
            <person name="Gut M."/>
            <person name="Julca I."/>
            <person name="Morata J."/>
            <person name="Puigdomenech P."/>
            <person name="Ribeca P."/>
            <person name="Rubio Cabetas M.J."/>
            <person name="Vlasova A."/>
            <person name="Wirthensohn M."/>
            <person name="Garcia-Mas J."/>
            <person name="Gabaldon T."/>
            <person name="Casacuberta J.M."/>
            <person name="Arus P."/>
        </authorList>
    </citation>
    <scope>NUCLEOTIDE SEQUENCE [LARGE SCALE GENOMIC DNA]</scope>
    <source>
        <strain evidence="16">cv. Texas</strain>
    </source>
</reference>
<evidence type="ECO:0000256" key="12">
    <source>
        <dbReference type="SAM" id="Phobius"/>
    </source>
</evidence>
<dbReference type="PROSITE" id="PS50042">
    <property type="entry name" value="CNMP_BINDING_3"/>
    <property type="match status" value="1"/>
</dbReference>
<evidence type="ECO:0000256" key="10">
    <source>
        <dbReference type="PROSITE-ProRule" id="PRU10141"/>
    </source>
</evidence>
<dbReference type="InterPro" id="IPR017441">
    <property type="entry name" value="Protein_kinase_ATP_BS"/>
</dbReference>
<accession>A0A5E4E9E9</accession>
<comment type="subcellular location">
    <subcellularLocation>
        <location evidence="1">Membrane</location>
        <topology evidence="1">Multi-pass membrane protein</topology>
    </subcellularLocation>
</comment>
<dbReference type="SMART" id="SM00100">
    <property type="entry name" value="cNMP"/>
    <property type="match status" value="1"/>
</dbReference>
<sequence>MANGEVVIALEKMEEKAEGTPVADNSKEKVASSHSKPEATVENSVMKDEHGSSKKWSPKEEEAHDPPPQGCFLQKWKKIFVASCLFAVLLDPLFLYVPMMRDEIKCLLYDRNLKIAALLLRSVTDLFYILDIIFQIYASPNYSDVMDLYRRIRLYCSKLRFWRKYFVPTIAKTILGSYNILIDIMAILPLPQVAIFIFFSKMRDLRSLSTKRMAIMNFFVLLQYVPRVLCIYLSCKELKRTPKGGTGETAIWVKGVLNFFMYILASHVLGAIWYFFAIQRIAICWHDACRKENGCDTSTFGCHEHQTFRNIRFLNDLCPISPVNTTRFDFGIYGTILQSGILGSTNYFEKFSNCFWWGLRNLSSLGSNLEPSIDGWENLFAAFISIIGLLLFLYLIGNLQTYMQLNTARREDHRHKMKVERKMEKKDPETELWLSKNGVPKRLINDIKSQMMVKVRQEVEVDRDADLDYIFSILPSTLQMRIKQYMPMTRLKQVPMFQNMDESVLKEICRRLKPKKFTEGDIIIEEGKRLKKMVYIVEGLVSIRSKDSSSDLQQRGAGQVCGEKLVRRLPSTSFPRKAPETKSAITIGDVEALVLKASDVQDMVFEFGKQYFLGTKIFSAKQLEEATNNYHNIIGQGISSTVYEGNLPDGTRIAVKKSKTTRPISYSPRVIKEVGVASQIDHKNVVRFLGCCLEPQTQALVFEYIPKGTLSQHTRKEEEGRGSSSPLSWELRIKIASETAEALAYLHSFTPNKPIIHGHVNTKNILLDDDFTAKLSGFGVSRLFIDDDDDDDDEDEAVAAYVREKLRYLDPEYNQPQALRQKSDVYNFGVVLAELLTSQVFENDNERKHCGTQLDVNAGLKEWNAVSLCWMYRRNPYNMRDFSPERVMGKRDLAWFLSSLEKGHLDQILDGEIIVNEATSSETAKQVADMAKRCLRPKGDERPSMKEVAAELERLLKFMAENQRGEPSFC</sequence>
<dbReference type="Gramene" id="VVA12354">
    <property type="protein sequence ID" value="VVA12354"/>
    <property type="gene ID" value="Prudul26B013457"/>
</dbReference>
<keyword evidence="10" id="KW-0547">Nucleotide-binding</keyword>
<proteinExistence type="inferred from homology"/>
<dbReference type="SUPFAM" id="SSF81324">
    <property type="entry name" value="Voltage-gated potassium channels"/>
    <property type="match status" value="1"/>
</dbReference>
<evidence type="ECO:0000256" key="11">
    <source>
        <dbReference type="SAM" id="MobiDB-lite"/>
    </source>
</evidence>
<evidence type="ECO:0000256" key="8">
    <source>
        <dbReference type="ARBA" id="ARBA00023286"/>
    </source>
</evidence>
<dbReference type="CDD" id="cd00038">
    <property type="entry name" value="CAP_ED"/>
    <property type="match status" value="1"/>
</dbReference>
<dbReference type="Pfam" id="PF07714">
    <property type="entry name" value="PK_Tyr_Ser-Thr"/>
    <property type="match status" value="1"/>
</dbReference>
<evidence type="ECO:0000256" key="5">
    <source>
        <dbReference type="ARBA" id="ARBA00022989"/>
    </source>
</evidence>
<keyword evidence="8" id="KW-1071">Ligand-gated ion channel</keyword>
<dbReference type="PROSITE" id="PS50011">
    <property type="entry name" value="PROTEIN_KINASE_DOM"/>
    <property type="match status" value="1"/>
</dbReference>
<keyword evidence="4 12" id="KW-0812">Transmembrane</keyword>
<keyword evidence="10" id="KW-0067">ATP-binding</keyword>
<dbReference type="Gene3D" id="2.60.120.10">
    <property type="entry name" value="Jelly Rolls"/>
    <property type="match status" value="1"/>
</dbReference>
<evidence type="ECO:0000256" key="4">
    <source>
        <dbReference type="ARBA" id="ARBA00022692"/>
    </source>
</evidence>
<keyword evidence="5 12" id="KW-1133">Transmembrane helix</keyword>
<keyword evidence="3" id="KW-0813">Transport</keyword>
<protein>
    <submittedName>
        <fullName evidence="15">PREDICTED: cyclic</fullName>
    </submittedName>
</protein>
<evidence type="ECO:0000259" key="14">
    <source>
        <dbReference type="PROSITE" id="PS50042"/>
    </source>
</evidence>
<feature type="region of interest" description="Disordered" evidence="11">
    <location>
        <begin position="10"/>
        <end position="67"/>
    </location>
</feature>
<organism evidence="15 16">
    <name type="scientific">Prunus dulcis</name>
    <name type="common">Almond</name>
    <name type="synonym">Amygdalus dulcis</name>
    <dbReference type="NCBI Taxonomy" id="3755"/>
    <lineage>
        <taxon>Eukaryota</taxon>
        <taxon>Viridiplantae</taxon>
        <taxon>Streptophyta</taxon>
        <taxon>Embryophyta</taxon>
        <taxon>Tracheophyta</taxon>
        <taxon>Spermatophyta</taxon>
        <taxon>Magnoliopsida</taxon>
        <taxon>eudicotyledons</taxon>
        <taxon>Gunneridae</taxon>
        <taxon>Pentapetalae</taxon>
        <taxon>rosids</taxon>
        <taxon>fabids</taxon>
        <taxon>Rosales</taxon>
        <taxon>Rosaceae</taxon>
        <taxon>Amygdaloideae</taxon>
        <taxon>Amygdaleae</taxon>
        <taxon>Prunus</taxon>
    </lineage>
</organism>
<evidence type="ECO:0000256" key="6">
    <source>
        <dbReference type="ARBA" id="ARBA00023065"/>
    </source>
</evidence>
<evidence type="ECO:0000313" key="16">
    <source>
        <dbReference type="Proteomes" id="UP000327085"/>
    </source>
</evidence>
<keyword evidence="9" id="KW-0407">Ion channel</keyword>
<dbReference type="SUPFAM" id="SSF56112">
    <property type="entry name" value="Protein kinase-like (PK-like)"/>
    <property type="match status" value="1"/>
</dbReference>
<evidence type="ECO:0000256" key="2">
    <source>
        <dbReference type="ARBA" id="ARBA00010486"/>
    </source>
</evidence>
<dbReference type="InterPro" id="IPR011009">
    <property type="entry name" value="Kinase-like_dom_sf"/>
</dbReference>
<dbReference type="GO" id="GO:0016020">
    <property type="term" value="C:membrane"/>
    <property type="evidence" value="ECO:0007669"/>
    <property type="project" value="UniProtKB-SubCell"/>
</dbReference>
<feature type="domain" description="Cyclic nucleotide-binding" evidence="14">
    <location>
        <begin position="496"/>
        <end position="578"/>
    </location>
</feature>
<feature type="compositionally biased region" description="Basic and acidic residues" evidence="11">
    <location>
        <begin position="25"/>
        <end position="65"/>
    </location>
</feature>
<dbReference type="GO" id="GO:0004672">
    <property type="term" value="F:protein kinase activity"/>
    <property type="evidence" value="ECO:0007669"/>
    <property type="project" value="InterPro"/>
</dbReference>
<feature type="binding site" evidence="10">
    <location>
        <position position="657"/>
    </location>
    <ligand>
        <name>ATP</name>
        <dbReference type="ChEBI" id="CHEBI:30616"/>
    </ligand>
</feature>
<feature type="transmembrane region" description="Helical" evidence="12">
    <location>
        <begin position="180"/>
        <end position="202"/>
    </location>
</feature>
<dbReference type="InterPro" id="IPR000595">
    <property type="entry name" value="cNMP-bd_dom"/>
</dbReference>
<dbReference type="PROSITE" id="PS00107">
    <property type="entry name" value="PROTEIN_KINASE_ATP"/>
    <property type="match status" value="1"/>
</dbReference>
<dbReference type="InterPro" id="IPR018490">
    <property type="entry name" value="cNMP-bd_dom_sf"/>
</dbReference>
<dbReference type="GO" id="GO:0005216">
    <property type="term" value="F:monoatomic ion channel activity"/>
    <property type="evidence" value="ECO:0007669"/>
    <property type="project" value="InterPro"/>
</dbReference>
<dbReference type="PANTHER" id="PTHR45651:SF68">
    <property type="entry name" value="ION TRANSPORT DOMAIN-CONTAINING PROTEIN"/>
    <property type="match status" value="1"/>
</dbReference>
<keyword evidence="7 12" id="KW-0472">Membrane</keyword>